<dbReference type="EMBL" id="CAKLBY020000044">
    <property type="protein sequence ID" value="CAK7916584.1"/>
    <property type="molecule type" value="Genomic_DNA"/>
</dbReference>
<dbReference type="Proteomes" id="UP001162060">
    <property type="component" value="Unassembled WGS sequence"/>
</dbReference>
<feature type="compositionally biased region" description="Low complexity" evidence="5">
    <location>
        <begin position="619"/>
        <end position="631"/>
    </location>
</feature>
<comment type="caution">
    <text evidence="7">The sequence shown here is derived from an EMBL/GenBank/DDBJ whole genome shotgun (WGS) entry which is preliminary data.</text>
</comment>
<keyword evidence="3" id="KW-0862">Zinc</keyword>
<evidence type="ECO:0000313" key="8">
    <source>
        <dbReference type="Proteomes" id="UP001162060"/>
    </source>
</evidence>
<protein>
    <recommendedName>
        <fullName evidence="6">FYVE-type domain-containing protein</fullName>
    </recommendedName>
</protein>
<keyword evidence="2 4" id="KW-0863">Zinc-finger</keyword>
<dbReference type="InterPro" id="IPR052727">
    <property type="entry name" value="Rab4/Rab5_effector"/>
</dbReference>
<reference evidence="7" key="1">
    <citation type="submission" date="2024-01" db="EMBL/GenBank/DDBJ databases">
        <authorList>
            <person name="Webb A."/>
        </authorList>
    </citation>
    <scope>NUCLEOTIDE SEQUENCE</scope>
    <source>
        <strain evidence="7">Pm1</strain>
    </source>
</reference>
<name>A0AAV1TH25_9STRA</name>
<proteinExistence type="predicted"/>
<dbReference type="InterPro" id="IPR017455">
    <property type="entry name" value="Znf_FYVE-rel"/>
</dbReference>
<dbReference type="GO" id="GO:0008270">
    <property type="term" value="F:zinc ion binding"/>
    <property type="evidence" value="ECO:0007669"/>
    <property type="project" value="UniProtKB-KW"/>
</dbReference>
<evidence type="ECO:0000256" key="5">
    <source>
        <dbReference type="SAM" id="MobiDB-lite"/>
    </source>
</evidence>
<keyword evidence="1" id="KW-0479">Metal-binding</keyword>
<feature type="domain" description="FYVE-type" evidence="6">
    <location>
        <begin position="279"/>
        <end position="348"/>
    </location>
</feature>
<dbReference type="PROSITE" id="PS50178">
    <property type="entry name" value="ZF_FYVE"/>
    <property type="match status" value="1"/>
</dbReference>
<dbReference type="PANTHER" id="PTHR13510:SF44">
    <property type="entry name" value="RABENOSYN-5"/>
    <property type="match status" value="1"/>
</dbReference>
<evidence type="ECO:0000256" key="4">
    <source>
        <dbReference type="PROSITE-ProRule" id="PRU00091"/>
    </source>
</evidence>
<evidence type="ECO:0000256" key="3">
    <source>
        <dbReference type="ARBA" id="ARBA00022833"/>
    </source>
</evidence>
<dbReference type="SUPFAM" id="SSF57903">
    <property type="entry name" value="FYVE/PHD zinc finger"/>
    <property type="match status" value="1"/>
</dbReference>
<dbReference type="InterPro" id="IPR000306">
    <property type="entry name" value="Znf_FYVE"/>
</dbReference>
<dbReference type="InterPro" id="IPR013083">
    <property type="entry name" value="Znf_RING/FYVE/PHD"/>
</dbReference>
<dbReference type="PANTHER" id="PTHR13510">
    <property type="entry name" value="FYVE-FINGER-CONTAINING RAB5 EFFECTOR PROTEIN RABENOSYN-5-RELATED"/>
    <property type="match status" value="1"/>
</dbReference>
<dbReference type="Gene3D" id="3.30.40.10">
    <property type="entry name" value="Zinc/RING finger domain, C3HC4 (zinc finger)"/>
    <property type="match status" value="1"/>
</dbReference>
<feature type="region of interest" description="Disordered" evidence="5">
    <location>
        <begin position="616"/>
        <end position="636"/>
    </location>
</feature>
<evidence type="ECO:0000313" key="7">
    <source>
        <dbReference type="EMBL" id="CAK7916584.1"/>
    </source>
</evidence>
<dbReference type="AlphaFoldDB" id="A0AAV1TH25"/>
<evidence type="ECO:0000256" key="1">
    <source>
        <dbReference type="ARBA" id="ARBA00022723"/>
    </source>
</evidence>
<dbReference type="SMART" id="SM00064">
    <property type="entry name" value="FYVE"/>
    <property type="match status" value="1"/>
</dbReference>
<evidence type="ECO:0000256" key="2">
    <source>
        <dbReference type="ARBA" id="ARBA00022771"/>
    </source>
</evidence>
<accession>A0AAV1TH25</accession>
<dbReference type="InterPro" id="IPR011011">
    <property type="entry name" value="Znf_FYVE_PHD"/>
</dbReference>
<sequence>MLSSTRRRTLSRNDAKTFPLPDDFFPEVQLTDVQIQSYETQVEEIVRNALEEYEQHQVQPIYSAPWALLGTDGPLTAIRKESSEELSNSEFRLYGCIHGNFQTFMEYHYAETSQEHFECSQFMYGYAVDAVVLKNIHTRESNKPHDYMGIKWTCLQPSSFGHKRDNCFLEYLRYTTDKLGRKVGVRVTLPVEINECPDLHHSLRIRRMKAQSVCIVRPAGSSADATQLFLMSKNDFAGLSPSAKNFKKFMRIYNDMSLIVDSKHILKQGIVGKAKWVANDERRACTRCQLPFNTATRRRSHCRLCGDVFCRHCVILRNVPREDGGMNKSRVFQLAKTHFCMTCVSSVRQEGNDALQMLTSELVCASLTTRGGSVDKSLSYDIKAPKSCKAMTTAMEESNSVQQEWWNDLVSYNTSESEWSETDSEDASKASFNVSGLSKLASSLSSSQSSWTTSHSDNNTENYVDHDHSMSFIATLDVIDDDVAILDEEPQNRKLQLRKELAKAQQMSTRQRRLSPKQELTPRMSIDDFLEVTEVVDTTDMISISELRRQSCAQTAGSAIPVPTGHSEQTTLLSPSGLDICLSRDDPTTRFRTSRSISQCLAEQEELLRRILSASRGHSSSGVGSKRISSKPMNVDLSATMPPSIRLYQC</sequence>
<evidence type="ECO:0000259" key="6">
    <source>
        <dbReference type="PROSITE" id="PS50178"/>
    </source>
</evidence>
<dbReference type="Pfam" id="PF01363">
    <property type="entry name" value="FYVE"/>
    <property type="match status" value="1"/>
</dbReference>
<gene>
    <name evidence="7" type="ORF">PM001_LOCUS5429</name>
</gene>
<organism evidence="7 8">
    <name type="scientific">Peronospora matthiolae</name>
    <dbReference type="NCBI Taxonomy" id="2874970"/>
    <lineage>
        <taxon>Eukaryota</taxon>
        <taxon>Sar</taxon>
        <taxon>Stramenopiles</taxon>
        <taxon>Oomycota</taxon>
        <taxon>Peronosporomycetes</taxon>
        <taxon>Peronosporales</taxon>
        <taxon>Peronosporaceae</taxon>
        <taxon>Peronospora</taxon>
    </lineage>
</organism>